<dbReference type="STRING" id="10228.B3SFL2"/>
<evidence type="ECO:0000256" key="3">
    <source>
        <dbReference type="ARBA" id="ARBA00023235"/>
    </source>
</evidence>
<reference evidence="5 6" key="1">
    <citation type="journal article" date="2008" name="Nature">
        <title>The Trichoplax genome and the nature of placozoans.</title>
        <authorList>
            <person name="Srivastava M."/>
            <person name="Begovic E."/>
            <person name="Chapman J."/>
            <person name="Putnam N.H."/>
            <person name="Hellsten U."/>
            <person name="Kawashima T."/>
            <person name="Kuo A."/>
            <person name="Mitros T."/>
            <person name="Salamov A."/>
            <person name="Carpenter M.L."/>
            <person name="Signorovitch A.Y."/>
            <person name="Moreno M.A."/>
            <person name="Kamm K."/>
            <person name="Grimwood J."/>
            <person name="Schmutz J."/>
            <person name="Shapiro H."/>
            <person name="Grigoriev I.V."/>
            <person name="Buss L.W."/>
            <person name="Schierwater B."/>
            <person name="Dellaporta S.L."/>
            <person name="Rokhsar D.S."/>
        </authorList>
    </citation>
    <scope>NUCLEOTIDE SEQUENCE [LARGE SCALE GENOMIC DNA]</scope>
    <source>
        <strain evidence="5 6">Grell-BS-1999</strain>
    </source>
</reference>
<dbReference type="PROSITE" id="PS00171">
    <property type="entry name" value="TIM_1"/>
    <property type="match status" value="1"/>
</dbReference>
<dbReference type="GO" id="GO:0005829">
    <property type="term" value="C:cytosol"/>
    <property type="evidence" value="ECO:0000318"/>
    <property type="project" value="GO_Central"/>
</dbReference>
<dbReference type="OMA" id="GNWKCYL"/>
<dbReference type="InParanoid" id="B3SFL2"/>
<dbReference type="InterPro" id="IPR000652">
    <property type="entry name" value="Triosephosphate_isomerase"/>
</dbReference>
<evidence type="ECO:0000313" key="5">
    <source>
        <dbReference type="EMBL" id="EDV18483.1"/>
    </source>
</evidence>
<dbReference type="Proteomes" id="UP000009022">
    <property type="component" value="Unassembled WGS sequence"/>
</dbReference>
<keyword evidence="4" id="KW-0324">Glycolysis</keyword>
<dbReference type="GO" id="GO:0004807">
    <property type="term" value="F:triose-phosphate isomerase activity"/>
    <property type="evidence" value="ECO:0000318"/>
    <property type="project" value="GO_Central"/>
</dbReference>
<dbReference type="Gene3D" id="3.20.20.70">
    <property type="entry name" value="Aldolase class I"/>
    <property type="match status" value="1"/>
</dbReference>
<dbReference type="InterPro" id="IPR013785">
    <property type="entry name" value="Aldolase_TIM"/>
</dbReference>
<evidence type="ECO:0000256" key="1">
    <source>
        <dbReference type="ARBA" id="ARBA00007422"/>
    </source>
</evidence>
<dbReference type="SUPFAM" id="SSF51351">
    <property type="entry name" value="Triosephosphate isomerase (TIM)"/>
    <property type="match status" value="1"/>
</dbReference>
<sequence>MQKRKILIANWKTYIKNFSEIDEKIDEIKDQVFLKDLDIVICPSYIHLQSIANKLKDFEVFVGSQNLCSSESNANTGEVLASMLTDVGCQYCILGHSEVRERNNESSNIIASKVQIALKNSIIPIVCVGETLELREKSDYIKFLINQTIESLPQVSGIEDKDIIIAYEPIWSIGTGKVPSIEQIEEVISALKSIPGLSAAKFVYGGSVNEKNIDEICKVKSLDGVLVGGASTDVAKLKIISQVLQDDNI</sequence>
<comment type="subunit">
    <text evidence="2">Homodimer.</text>
</comment>
<comment type="pathway">
    <text evidence="4">Carbohydrate degradation; glycolysis; D-glyceraldehyde 3-phosphate from glycerone phosphate: step 1/1.</text>
</comment>
<dbReference type="KEGG" id="tad:TRIADDRAFT_35076"/>
<name>B3SFL2_TRIAD</name>
<evidence type="ECO:0000256" key="2">
    <source>
        <dbReference type="ARBA" id="ARBA00011738"/>
    </source>
</evidence>
<dbReference type="PROSITE" id="PS51440">
    <property type="entry name" value="TIM_2"/>
    <property type="match status" value="1"/>
</dbReference>
<dbReference type="InterPro" id="IPR035990">
    <property type="entry name" value="TIM_sf"/>
</dbReference>
<dbReference type="GO" id="GO:0006096">
    <property type="term" value="P:glycolytic process"/>
    <property type="evidence" value="ECO:0000318"/>
    <property type="project" value="GO_Central"/>
</dbReference>
<dbReference type="OrthoDB" id="6715177at2759"/>
<evidence type="ECO:0000313" key="6">
    <source>
        <dbReference type="Proteomes" id="UP000009022"/>
    </source>
</evidence>
<dbReference type="GO" id="GO:0046166">
    <property type="term" value="P:glyceraldehyde-3-phosphate biosynthetic process"/>
    <property type="evidence" value="ECO:0000318"/>
    <property type="project" value="GO_Central"/>
</dbReference>
<dbReference type="InterPro" id="IPR020861">
    <property type="entry name" value="Triosephosphate_isomerase_AS"/>
</dbReference>
<dbReference type="CDD" id="cd00311">
    <property type="entry name" value="TIM"/>
    <property type="match status" value="1"/>
</dbReference>
<dbReference type="Pfam" id="PF00121">
    <property type="entry name" value="TIM"/>
    <property type="match status" value="1"/>
</dbReference>
<dbReference type="HOGENOM" id="CLU_024251_2_3_1"/>
<proteinExistence type="inferred from homology"/>
<gene>
    <name evidence="5" type="ORF">TRIADDRAFT_35076</name>
</gene>
<dbReference type="PANTHER" id="PTHR21139">
    <property type="entry name" value="TRIOSEPHOSPHATE ISOMERASE"/>
    <property type="match status" value="1"/>
</dbReference>
<dbReference type="EMBL" id="DS986421">
    <property type="protein sequence ID" value="EDV18483.1"/>
    <property type="molecule type" value="Genomic_DNA"/>
</dbReference>
<comment type="similarity">
    <text evidence="1 4">Belongs to the triosephosphate isomerase family.</text>
</comment>
<keyword evidence="6" id="KW-1185">Reference proteome</keyword>
<dbReference type="PANTHER" id="PTHR21139:SF42">
    <property type="entry name" value="TRIOSEPHOSPHATE ISOMERASE"/>
    <property type="match status" value="1"/>
</dbReference>
<accession>B3SFL2</accession>
<dbReference type="EC" id="5.3.1.1" evidence="4"/>
<comment type="pathway">
    <text evidence="4">Carbohydrate biosynthesis; gluconeogenesis.</text>
</comment>
<protein>
    <recommendedName>
        <fullName evidence="4">Triosephosphate isomerase</fullName>
        <ecNumber evidence="4">5.3.1.1</ecNumber>
    </recommendedName>
</protein>
<dbReference type="AlphaFoldDB" id="B3SFL2"/>
<dbReference type="eggNOG" id="KOG1643">
    <property type="taxonomic scope" value="Eukaryota"/>
</dbReference>
<dbReference type="GO" id="GO:0006094">
    <property type="term" value="P:gluconeogenesis"/>
    <property type="evidence" value="ECO:0000318"/>
    <property type="project" value="GO_Central"/>
</dbReference>
<dbReference type="GO" id="GO:0019563">
    <property type="term" value="P:glycerol catabolic process"/>
    <property type="evidence" value="ECO:0000318"/>
    <property type="project" value="GO_Central"/>
</dbReference>
<organism evidence="5 6">
    <name type="scientific">Trichoplax adhaerens</name>
    <name type="common">Trichoplax reptans</name>
    <dbReference type="NCBI Taxonomy" id="10228"/>
    <lineage>
        <taxon>Eukaryota</taxon>
        <taxon>Metazoa</taxon>
        <taxon>Placozoa</taxon>
        <taxon>Uniplacotomia</taxon>
        <taxon>Trichoplacea</taxon>
        <taxon>Trichoplacidae</taxon>
        <taxon>Trichoplax</taxon>
    </lineage>
</organism>
<dbReference type="PhylomeDB" id="B3SFL2"/>
<comment type="catalytic activity">
    <reaction evidence="4">
        <text>D-glyceraldehyde 3-phosphate = dihydroxyacetone phosphate</text>
        <dbReference type="Rhea" id="RHEA:18585"/>
        <dbReference type="ChEBI" id="CHEBI:57642"/>
        <dbReference type="ChEBI" id="CHEBI:59776"/>
        <dbReference type="EC" id="5.3.1.1"/>
    </reaction>
</comment>
<dbReference type="NCBIfam" id="TIGR00419">
    <property type="entry name" value="tim"/>
    <property type="match status" value="1"/>
</dbReference>
<keyword evidence="3 4" id="KW-0413">Isomerase</keyword>
<evidence type="ECO:0000256" key="4">
    <source>
        <dbReference type="RuleBase" id="RU363013"/>
    </source>
</evidence>
<keyword evidence="4" id="KW-0312">Gluconeogenesis</keyword>
<dbReference type="UniPathway" id="UPA00109">
    <property type="reaction ID" value="UER00189"/>
</dbReference>
<dbReference type="UniPathway" id="UPA00138"/>